<evidence type="ECO:0000313" key="2">
    <source>
        <dbReference type="Proteomes" id="UP001189429"/>
    </source>
</evidence>
<dbReference type="Proteomes" id="UP001189429">
    <property type="component" value="Unassembled WGS sequence"/>
</dbReference>
<proteinExistence type="predicted"/>
<protein>
    <recommendedName>
        <fullName evidence="3">Reverse transcriptase domain-containing protein</fullName>
    </recommendedName>
</protein>
<keyword evidence="2" id="KW-1185">Reference proteome</keyword>
<accession>A0ABN9PJD8</accession>
<evidence type="ECO:0008006" key="3">
    <source>
        <dbReference type="Google" id="ProtNLM"/>
    </source>
</evidence>
<evidence type="ECO:0000313" key="1">
    <source>
        <dbReference type="EMBL" id="CAK0793109.1"/>
    </source>
</evidence>
<name>A0ABN9PJD8_9DINO</name>
<comment type="caution">
    <text evidence="1">The sequence shown here is derived from an EMBL/GenBank/DDBJ whole genome shotgun (WGS) entry which is preliminary data.</text>
</comment>
<sequence>MVPELALDALVVRGVPGHIAAAIIRELVGLTAVAVVPEVAEASGIPVNQGGRQGGTETPTCWNFLLEYILQELVRHWNSAGVGFSFDGDPRINHAIWADNVYLVEESAAQLEQIFIDVSACIYKCALQWKKNELYFMPGSNLFYNSDRQVNLPDGITYELKVASELEVLGVLLDKRGSTKCSMHQYNIRTNLLIHILFSRHKVAPIYVRVLRSMFKWLNTVWHVALDDGTQPLKFYMNARPSAEKNIVQLIGEHTDNRNTSGWRHQHGGTRTHWEDLLDKADPEWKV</sequence>
<organism evidence="1 2">
    <name type="scientific">Prorocentrum cordatum</name>
    <dbReference type="NCBI Taxonomy" id="2364126"/>
    <lineage>
        <taxon>Eukaryota</taxon>
        <taxon>Sar</taxon>
        <taxon>Alveolata</taxon>
        <taxon>Dinophyceae</taxon>
        <taxon>Prorocentrales</taxon>
        <taxon>Prorocentraceae</taxon>
        <taxon>Prorocentrum</taxon>
    </lineage>
</organism>
<gene>
    <name evidence="1" type="ORF">PCOR1329_LOCUS3517</name>
</gene>
<dbReference type="EMBL" id="CAUYUJ010000902">
    <property type="protein sequence ID" value="CAK0793109.1"/>
    <property type="molecule type" value="Genomic_DNA"/>
</dbReference>
<reference evidence="1" key="1">
    <citation type="submission" date="2023-10" db="EMBL/GenBank/DDBJ databases">
        <authorList>
            <person name="Chen Y."/>
            <person name="Shah S."/>
            <person name="Dougan E. K."/>
            <person name="Thang M."/>
            <person name="Chan C."/>
        </authorList>
    </citation>
    <scope>NUCLEOTIDE SEQUENCE [LARGE SCALE GENOMIC DNA]</scope>
</reference>